<dbReference type="InterPro" id="IPR015018">
    <property type="entry name" value="DUF1905"/>
</dbReference>
<dbReference type="InterPro" id="IPR037079">
    <property type="entry name" value="AF2212/PG0164-like_sf"/>
</dbReference>
<dbReference type="RefSeq" id="WP_087079694.1">
    <property type="nucleotide sequence ID" value="NZ_CP020809.1"/>
</dbReference>
<dbReference type="Gene3D" id="2.40.30.100">
    <property type="entry name" value="AF2212/PG0164-like"/>
    <property type="match status" value="1"/>
</dbReference>
<sequence length="144" mass="15401">MKFSTEMLQMGNNTGIEVPAEVVEALGAGKRPAVVVDVNGYRYRSTVAPMGGKYLIPFSAERRTESGINGGDAIDVELTVDTEPRLVEAPEDLRAALDASPAAAKRWEALSYSKQKGHVTAVEGAKAADTRARRIAKVIAELES</sequence>
<organism evidence="1 2">
    <name type="scientific">Mycobacterium dioxanotrophicus</name>
    <dbReference type="NCBI Taxonomy" id="482462"/>
    <lineage>
        <taxon>Bacteria</taxon>
        <taxon>Bacillati</taxon>
        <taxon>Actinomycetota</taxon>
        <taxon>Actinomycetes</taxon>
        <taxon>Mycobacteriales</taxon>
        <taxon>Mycobacteriaceae</taxon>
        <taxon>Mycobacterium</taxon>
    </lineage>
</organism>
<gene>
    <name evidence="1" type="ORF">BTO20_30945</name>
</gene>
<dbReference type="SUPFAM" id="SSF141694">
    <property type="entry name" value="AF2212/PG0164-like"/>
    <property type="match status" value="1"/>
</dbReference>
<evidence type="ECO:0000313" key="1">
    <source>
        <dbReference type="EMBL" id="ART72387.1"/>
    </source>
</evidence>
<accession>A0A1Y0CBG6</accession>
<evidence type="ECO:0008006" key="3">
    <source>
        <dbReference type="Google" id="ProtNLM"/>
    </source>
</evidence>
<dbReference type="Proteomes" id="UP000195331">
    <property type="component" value="Chromosome"/>
</dbReference>
<evidence type="ECO:0000313" key="2">
    <source>
        <dbReference type="Proteomes" id="UP000195331"/>
    </source>
</evidence>
<reference evidence="1 2" key="1">
    <citation type="submission" date="2017-04" db="EMBL/GenBank/DDBJ databases">
        <title>Whole Genome Sequence of 1,4-Dioxane Degrading Bacterium Mycobacterium dioxanotrophicus PH-06.</title>
        <authorList>
            <person name="He Y."/>
        </authorList>
    </citation>
    <scope>NUCLEOTIDE SEQUENCE [LARGE SCALE GENOMIC DNA]</scope>
    <source>
        <strain evidence="1 2">PH-06</strain>
    </source>
</reference>
<proteinExistence type="predicted"/>
<dbReference type="Pfam" id="PF08922">
    <property type="entry name" value="DUF1905"/>
    <property type="match status" value="1"/>
</dbReference>
<name>A0A1Y0CBG6_9MYCO</name>
<dbReference type="KEGG" id="mdx:BTO20_30945"/>
<dbReference type="OrthoDB" id="2604865at2"/>
<dbReference type="Pfam" id="PF13376">
    <property type="entry name" value="OmdA"/>
    <property type="match status" value="1"/>
</dbReference>
<dbReference type="EMBL" id="CP020809">
    <property type="protein sequence ID" value="ART72387.1"/>
    <property type="molecule type" value="Genomic_DNA"/>
</dbReference>
<keyword evidence="2" id="KW-1185">Reference proteome</keyword>
<protein>
    <recommendedName>
        <fullName evidence="3">DUF1905 domain-containing protein</fullName>
    </recommendedName>
</protein>
<dbReference type="AlphaFoldDB" id="A0A1Y0CBG6"/>